<evidence type="ECO:0000313" key="2">
    <source>
        <dbReference type="EMBL" id="PVZ93988.1"/>
    </source>
</evidence>
<dbReference type="RefSeq" id="WP_116756502.1">
    <property type="nucleotide sequence ID" value="NZ_JBHUEX010000001.1"/>
</dbReference>
<sequence>MASAAEVTTRWFDHRLIRAARIVVGVGVFGTVIANMFIVAGHPGGLDLGNYLSFFTNLSNLIAGVVFVVSGAFVRDRLPAWWDGVRGAMALYLGLAGVVFALLLQWLPSAGTITPWVNAIVHLGMPILAVLDWLLIPSIRAAPWWRPLAWLAFPLAYLVYTLIRGPIVDWYPYDFVDPRLWGGYERLVRTTGVVVLGFLAGAIVLDMLGRVRFRLAIRAERRSVAAGGSTVSVERDSVRR</sequence>
<keyword evidence="1" id="KW-1133">Transmembrane helix</keyword>
<keyword evidence="1" id="KW-0812">Transmembrane</keyword>
<evidence type="ECO:0000256" key="1">
    <source>
        <dbReference type="SAM" id="Phobius"/>
    </source>
</evidence>
<dbReference type="OrthoDB" id="9809977at2"/>
<keyword evidence="3" id="KW-1185">Reference proteome</keyword>
<dbReference type="EMBL" id="QEOP01000002">
    <property type="protein sequence ID" value="PVZ93988.1"/>
    <property type="molecule type" value="Genomic_DNA"/>
</dbReference>
<keyword evidence="1" id="KW-0472">Membrane</keyword>
<name>A0A2V1HN66_9MICO</name>
<protein>
    <recommendedName>
        <fullName evidence="4">Pr6Pr family membrane protein</fullName>
    </recommendedName>
</protein>
<evidence type="ECO:0008006" key="4">
    <source>
        <dbReference type="Google" id="ProtNLM"/>
    </source>
</evidence>
<gene>
    <name evidence="2" type="ORF">DDQ50_09520</name>
</gene>
<feature type="transmembrane region" description="Helical" evidence="1">
    <location>
        <begin position="20"/>
        <end position="39"/>
    </location>
</feature>
<dbReference type="AlphaFoldDB" id="A0A2V1HN66"/>
<comment type="caution">
    <text evidence="2">The sequence shown here is derived from an EMBL/GenBank/DDBJ whole genome shotgun (WGS) entry which is preliminary data.</text>
</comment>
<evidence type="ECO:0000313" key="3">
    <source>
        <dbReference type="Proteomes" id="UP000244893"/>
    </source>
</evidence>
<dbReference type="InterPro" id="IPR049713">
    <property type="entry name" value="Pr6Pr-like"/>
</dbReference>
<feature type="transmembrane region" description="Helical" evidence="1">
    <location>
        <begin position="187"/>
        <end position="208"/>
    </location>
</feature>
<feature type="transmembrane region" description="Helical" evidence="1">
    <location>
        <begin position="148"/>
        <end position="167"/>
    </location>
</feature>
<reference evidence="2 3" key="1">
    <citation type="submission" date="2018-05" db="EMBL/GenBank/DDBJ databases">
        <title>Amnibacterium sp. M8JJ-5, whole genome shotgun sequence.</title>
        <authorList>
            <person name="Tuo L."/>
        </authorList>
    </citation>
    <scope>NUCLEOTIDE SEQUENCE [LARGE SCALE GENOMIC DNA]</scope>
    <source>
        <strain evidence="2 3">M8JJ-5</strain>
    </source>
</reference>
<feature type="transmembrane region" description="Helical" evidence="1">
    <location>
        <begin position="51"/>
        <end position="74"/>
    </location>
</feature>
<feature type="transmembrane region" description="Helical" evidence="1">
    <location>
        <begin position="113"/>
        <end position="136"/>
    </location>
</feature>
<organism evidence="2 3">
    <name type="scientific">Amnibacterium flavum</name>
    <dbReference type="NCBI Taxonomy" id="2173173"/>
    <lineage>
        <taxon>Bacteria</taxon>
        <taxon>Bacillati</taxon>
        <taxon>Actinomycetota</taxon>
        <taxon>Actinomycetes</taxon>
        <taxon>Micrococcales</taxon>
        <taxon>Microbacteriaceae</taxon>
        <taxon>Amnibacterium</taxon>
    </lineage>
</organism>
<dbReference type="NCBIfam" id="NF038065">
    <property type="entry name" value="Pr6Pr"/>
    <property type="match status" value="1"/>
</dbReference>
<accession>A0A2V1HN66</accession>
<feature type="transmembrane region" description="Helical" evidence="1">
    <location>
        <begin position="86"/>
        <end position="107"/>
    </location>
</feature>
<proteinExistence type="predicted"/>
<dbReference type="Proteomes" id="UP000244893">
    <property type="component" value="Unassembled WGS sequence"/>
</dbReference>